<dbReference type="InterPro" id="IPR000943">
    <property type="entry name" value="RNA_pol_sigma70"/>
</dbReference>
<evidence type="ECO:0000313" key="2">
    <source>
        <dbReference type="EMBL" id="PJM74760.1"/>
    </source>
</evidence>
<dbReference type="EMBL" id="PEBK01000008">
    <property type="protein sequence ID" value="PJM74760.1"/>
    <property type="molecule type" value="Genomic_DNA"/>
</dbReference>
<dbReference type="OrthoDB" id="3928741at2"/>
<evidence type="ECO:0000313" key="3">
    <source>
        <dbReference type="Proteomes" id="UP000231451"/>
    </source>
</evidence>
<gene>
    <name evidence="2" type="ORF">CSQ87_08505</name>
</gene>
<dbReference type="Gene3D" id="1.10.10.10">
    <property type="entry name" value="Winged helix-like DNA-binding domain superfamily/Winged helix DNA-binding domain"/>
    <property type="match status" value="1"/>
</dbReference>
<dbReference type="Proteomes" id="UP000231451">
    <property type="component" value="Unassembled WGS sequence"/>
</dbReference>
<protein>
    <recommendedName>
        <fullName evidence="1">RNA polymerase sigma-70 domain-containing protein</fullName>
    </recommendedName>
</protein>
<comment type="caution">
    <text evidence="2">The sequence shown here is derived from an EMBL/GenBank/DDBJ whole genome shotgun (WGS) entry which is preliminary data.</text>
</comment>
<proteinExistence type="predicted"/>
<keyword evidence="3" id="KW-1185">Reference proteome</keyword>
<sequence>MDDDRMAITGAKGLYADIVSVAQWAADNGLSGHTLIRINDEIRDNAPKDVLDAIDRIDHADVESIASPNDYSLFFTREDLDQIGDPDISEHSAGYSEDHADAALAADMAREETVPGELRPLITLLESFDYRDLDILSARLLADDPETLNDVGARHGITRERVRQIERDLKARMINVIEQSDLPSQLRHLFRHEGEILPRSKAFENMPVLVRTLPLLNVPIWRLLQALGTEPSFEIADGWMATPSLDEAKRCVNEVLSADANEFGVVRIGGNASHANSDQIDDSARNLQAWLKYCGMIVMDDFAFVSCRSLEDFAVASLFVKDRPLTLDEIINMDPKRRSVTSLRNALARDDRVNRVSKDKYGLVDWGMPEYSNIRGEIQRSLDRNGGSVELNRLIREIAGRSGASERSIVSYAGTLPFRTVRGVVTMADPGRMKADNDPYASARLFRHSDAWLLRTTLTHEHERGSGSVLPMSVANILGLEFRDERELHSPLGVQRVYWTGISPGLGTVKRFFDRRGLAVGQQVFLRFGDDGTFDIVPMADLNSAAMHDALVLCGGDGGDADSPQLAFETIARSIGLTGHASSGEIIEKLLDRGDEDIAELLPTGNPIN</sequence>
<dbReference type="GO" id="GO:0003700">
    <property type="term" value="F:DNA-binding transcription factor activity"/>
    <property type="evidence" value="ECO:0007669"/>
    <property type="project" value="InterPro"/>
</dbReference>
<accession>A0A2M9HD67</accession>
<dbReference type="SUPFAM" id="SSF88659">
    <property type="entry name" value="Sigma3 and sigma4 domains of RNA polymerase sigma factors"/>
    <property type="match status" value="1"/>
</dbReference>
<dbReference type="InterPro" id="IPR036388">
    <property type="entry name" value="WH-like_DNA-bd_sf"/>
</dbReference>
<dbReference type="InterPro" id="IPR007630">
    <property type="entry name" value="RNA_pol_sigma70_r4"/>
</dbReference>
<reference evidence="2 3" key="1">
    <citation type="submission" date="2017-10" db="EMBL/GenBank/DDBJ databases">
        <title>Draft genome sequences of strains TRE 1, TRE 9, TRE H and TRI 7, isolated from tamarins, belonging to four potential novel Bifidobacterium species.</title>
        <authorList>
            <person name="Mattarelli P."/>
            <person name="Modesto M."/>
            <person name="Puglisi E."/>
            <person name="Morelli L."/>
            <person name="Spezio C."/>
            <person name="Bonetti A."/>
            <person name="Sandri C."/>
        </authorList>
    </citation>
    <scope>NUCLEOTIDE SEQUENCE [LARGE SCALE GENOMIC DNA]</scope>
    <source>
        <strain evidence="3">TRI7</strain>
    </source>
</reference>
<dbReference type="GO" id="GO:0006352">
    <property type="term" value="P:DNA-templated transcription initiation"/>
    <property type="evidence" value="ECO:0007669"/>
    <property type="project" value="InterPro"/>
</dbReference>
<dbReference type="AlphaFoldDB" id="A0A2M9HD67"/>
<evidence type="ECO:0000259" key="1">
    <source>
        <dbReference type="PROSITE" id="PS00716"/>
    </source>
</evidence>
<feature type="domain" description="RNA polymerase sigma-70" evidence="1">
    <location>
        <begin position="147"/>
        <end position="173"/>
    </location>
</feature>
<dbReference type="RefSeq" id="WP_133122378.1">
    <property type="nucleotide sequence ID" value="NZ_PEBK01000008.1"/>
</dbReference>
<name>A0A2M9HD67_9BIFI</name>
<dbReference type="PROSITE" id="PS00716">
    <property type="entry name" value="SIGMA70_2"/>
    <property type="match status" value="1"/>
</dbReference>
<dbReference type="Pfam" id="PF04545">
    <property type="entry name" value="Sigma70_r4"/>
    <property type="match status" value="1"/>
</dbReference>
<organism evidence="2 3">
    <name type="scientific">Bifidobacterium simiarum</name>
    <dbReference type="NCBI Taxonomy" id="2045441"/>
    <lineage>
        <taxon>Bacteria</taxon>
        <taxon>Bacillati</taxon>
        <taxon>Actinomycetota</taxon>
        <taxon>Actinomycetes</taxon>
        <taxon>Bifidobacteriales</taxon>
        <taxon>Bifidobacteriaceae</taxon>
        <taxon>Bifidobacterium</taxon>
    </lineage>
</organism>
<dbReference type="InterPro" id="IPR013324">
    <property type="entry name" value="RNA_pol_sigma_r3/r4-like"/>
</dbReference>